<name>A0AAU7E0M7_9MICO</name>
<dbReference type="EMBL" id="CP146203">
    <property type="protein sequence ID" value="XBH22828.1"/>
    <property type="molecule type" value="Genomic_DNA"/>
</dbReference>
<evidence type="ECO:0000259" key="1">
    <source>
        <dbReference type="Pfam" id="PF04073"/>
    </source>
</evidence>
<feature type="domain" description="YbaK/aminoacyl-tRNA synthetase-associated" evidence="1">
    <location>
        <begin position="54"/>
        <end position="172"/>
    </location>
</feature>
<dbReference type="InterPro" id="IPR007214">
    <property type="entry name" value="YbaK/aa-tRNA-synth-assoc-dom"/>
</dbReference>
<organism evidence="2">
    <name type="scientific">Jonesiaceae bacterium BS-20</name>
    <dbReference type="NCBI Taxonomy" id="3120821"/>
    <lineage>
        <taxon>Bacteria</taxon>
        <taxon>Bacillati</taxon>
        <taxon>Actinomycetota</taxon>
        <taxon>Actinomycetes</taxon>
        <taxon>Micrococcales</taxon>
        <taxon>Jonesiaceae</taxon>
    </lineage>
</organism>
<protein>
    <submittedName>
        <fullName evidence="2">YbaK/EbsC family protein</fullName>
    </submittedName>
</protein>
<dbReference type="GO" id="GO:0002161">
    <property type="term" value="F:aminoacyl-tRNA deacylase activity"/>
    <property type="evidence" value="ECO:0007669"/>
    <property type="project" value="InterPro"/>
</dbReference>
<proteinExistence type="predicted"/>
<sequence length="192" mass="20544">MSSATRLLELGVVTWVPALTHPELLAPATHALITQWCATNPQVEQQILVCQIDPELSDTAVMSEHYAIPMFNSVNCVLVAGKREGNERTAAVAVRATTRANINGAIKKMLDVRKASFIPMDRAVAESGMQYGGITPIGLPDSWRFVMDQGALDGWIVIGSGIRESKIAIPGHLLAELTGAEVIADLGKEVSA</sequence>
<dbReference type="SUPFAM" id="SSF55826">
    <property type="entry name" value="YbaK/ProRS associated domain"/>
    <property type="match status" value="1"/>
</dbReference>
<accession>A0AAU7E0M7</accession>
<reference evidence="2" key="1">
    <citation type="submission" date="2024-02" db="EMBL/GenBank/DDBJ databases">
        <title>Tomenella chthoni gen. nov. sp. nov., a member of the family Jonesiaceae isolated from bat guano.</title>
        <authorList>
            <person name="Miller S.L."/>
            <person name="King J."/>
            <person name="Sankaranarayanan K."/>
            <person name="Lawson P.A."/>
        </authorList>
    </citation>
    <scope>NUCLEOTIDE SEQUENCE</scope>
    <source>
        <strain evidence="2">BS-20</strain>
    </source>
</reference>
<dbReference type="Pfam" id="PF04073">
    <property type="entry name" value="tRNA_edit"/>
    <property type="match status" value="1"/>
</dbReference>
<dbReference type="Gene3D" id="3.90.960.10">
    <property type="entry name" value="YbaK/aminoacyl-tRNA synthetase-associated domain"/>
    <property type="match status" value="1"/>
</dbReference>
<dbReference type="InterPro" id="IPR036754">
    <property type="entry name" value="YbaK/aa-tRNA-synt-asso_dom_sf"/>
</dbReference>
<evidence type="ECO:0000313" key="2">
    <source>
        <dbReference type="EMBL" id="XBH22828.1"/>
    </source>
</evidence>
<gene>
    <name evidence="2" type="ORF">V5R04_06330</name>
</gene>
<dbReference type="AlphaFoldDB" id="A0AAU7E0M7"/>